<organism evidence="1 2">
    <name type="scientific">Beggiatoa alba B18LD</name>
    <dbReference type="NCBI Taxonomy" id="395493"/>
    <lineage>
        <taxon>Bacteria</taxon>
        <taxon>Pseudomonadati</taxon>
        <taxon>Pseudomonadota</taxon>
        <taxon>Gammaproteobacteria</taxon>
        <taxon>Thiotrichales</taxon>
        <taxon>Thiotrichaceae</taxon>
        <taxon>Beggiatoa</taxon>
    </lineage>
</organism>
<dbReference type="Proteomes" id="UP000005744">
    <property type="component" value="Unassembled WGS sequence"/>
</dbReference>
<dbReference type="HOGENOM" id="CLU_222109_0_0_6"/>
<evidence type="ECO:0008006" key="3">
    <source>
        <dbReference type="Google" id="ProtNLM"/>
    </source>
</evidence>
<protein>
    <recommendedName>
        <fullName evidence="3">Rpn family recombination-promoting nuclease/putative transposase</fullName>
    </recommendedName>
</protein>
<dbReference type="NCBIfam" id="TIGR01784">
    <property type="entry name" value="T_den_put_tspse"/>
    <property type="match status" value="1"/>
</dbReference>
<evidence type="ECO:0000313" key="2">
    <source>
        <dbReference type="Proteomes" id="UP000005744"/>
    </source>
</evidence>
<gene>
    <name evidence="1" type="ORF">BegalDRAFT_0663</name>
</gene>
<dbReference type="PANTHER" id="PTHR41317:SF1">
    <property type="entry name" value="PD-(D_E)XK NUCLEASE FAMILY TRANSPOSASE"/>
    <property type="match status" value="1"/>
</dbReference>
<name>I3CD82_9GAMM</name>
<dbReference type="AlphaFoldDB" id="I3CD82"/>
<dbReference type="PANTHER" id="PTHR41317">
    <property type="entry name" value="PD-(D_E)XK NUCLEASE FAMILY TRANSPOSASE"/>
    <property type="match status" value="1"/>
</dbReference>
<proteinExistence type="predicted"/>
<sequence length="327" mass="38266">MTDKSLGTFINPFTDFGFKKIFGSEESKPLLISFLNDLLPIKHKIVSLEFKNIEKLGMLEEDRRAIFDIYCRDEKNQEFIVELQRAKQEHFQDRATYYASFLIQDQAKKGKWDFELTPIYFIGILDFSLASFPDERYLHFGQITDIYSKEVMFKKLNFIYIEMAKFKKQESELANHLEWWLYFLRELVTFDDMPREFQGDIIEDAFALAKLANMSYEDRHAYELSLKYYRDFINVLDTAKQEGIEIGLEKGIEIGIEQGVKKGIEQGIEQGVKKGIEQGVKQGIEQERMKIAQERIKVAIALKQSNAPLELIMVATGLTREEIERLE</sequence>
<keyword evidence="2" id="KW-1185">Reference proteome</keyword>
<accession>I3CD82</accession>
<dbReference type="eggNOG" id="COG5464">
    <property type="taxonomic scope" value="Bacteria"/>
</dbReference>
<dbReference type="InterPro" id="IPR010106">
    <property type="entry name" value="RpnA"/>
</dbReference>
<dbReference type="Pfam" id="PF12784">
    <property type="entry name" value="PDDEXK_2"/>
    <property type="match status" value="1"/>
</dbReference>
<dbReference type="EMBL" id="JH600070">
    <property type="protein sequence ID" value="EIJ41575.1"/>
    <property type="molecule type" value="Genomic_DNA"/>
</dbReference>
<reference evidence="1 2" key="1">
    <citation type="submission" date="2011-11" db="EMBL/GenBank/DDBJ databases">
        <title>Improved High-Quality Draft sequence of Beggiatoa alba B18lD.</title>
        <authorList>
            <consortium name="US DOE Joint Genome Institute"/>
            <person name="Lucas S."/>
            <person name="Han J."/>
            <person name="Lapidus A."/>
            <person name="Cheng J.-F."/>
            <person name="Goodwin L."/>
            <person name="Pitluck S."/>
            <person name="Peters L."/>
            <person name="Mikhailova N."/>
            <person name="Held B."/>
            <person name="Detter J.C."/>
            <person name="Han C."/>
            <person name="Tapia R."/>
            <person name="Land M."/>
            <person name="Hauser L."/>
            <person name="Kyrpides N."/>
            <person name="Ivanova N."/>
            <person name="Pagani I."/>
            <person name="Samuel K."/>
            <person name="Teske A."/>
            <person name="Mueller J."/>
            <person name="Woyke T."/>
        </authorList>
    </citation>
    <scope>NUCLEOTIDE SEQUENCE [LARGE SCALE GENOMIC DNA]</scope>
    <source>
        <strain evidence="1 2">B18LD</strain>
    </source>
</reference>
<evidence type="ECO:0000313" key="1">
    <source>
        <dbReference type="EMBL" id="EIJ41575.1"/>
    </source>
</evidence>
<dbReference type="STRING" id="395493.BegalDRAFT_0663"/>